<reference evidence="2" key="1">
    <citation type="submission" date="2016-10" db="EMBL/GenBank/DDBJ databases">
        <authorList>
            <person name="Varghese N."/>
            <person name="Submissions S."/>
        </authorList>
    </citation>
    <scope>NUCLEOTIDE SEQUENCE [LARGE SCALE GENOMIC DNA]</scope>
    <source>
        <strain evidence="2">DSM 18168</strain>
    </source>
</reference>
<evidence type="ECO:0000313" key="2">
    <source>
        <dbReference type="Proteomes" id="UP000242496"/>
    </source>
</evidence>
<accession>A0A1I7H215</accession>
<protein>
    <submittedName>
        <fullName evidence="1">Uncharacterized protein</fullName>
    </submittedName>
</protein>
<dbReference type="AlphaFoldDB" id="A0A1I7H215"/>
<dbReference type="Proteomes" id="UP000242496">
    <property type="component" value="Unassembled WGS sequence"/>
</dbReference>
<gene>
    <name evidence="1" type="ORF">SAMN05421784_1112</name>
</gene>
<name>A0A1I7H215_9GAMM</name>
<keyword evidence="2" id="KW-1185">Reference proteome</keyword>
<sequence>MKINLTNDQKKALELMHDTTRDGRVRDRIKAVLLASEATCMFGLLLKSLRSVVPGWLDDRSNFGHEPVRQILQQPFILSISNSISGTCCTGSPH</sequence>
<dbReference type="EMBL" id="FPBJ01000011">
    <property type="protein sequence ID" value="SFU54546.1"/>
    <property type="molecule type" value="Genomic_DNA"/>
</dbReference>
<organism evidence="1 2">
    <name type="scientific">Xenorhabdus koppenhoeferi</name>
    <dbReference type="NCBI Taxonomy" id="351659"/>
    <lineage>
        <taxon>Bacteria</taxon>
        <taxon>Pseudomonadati</taxon>
        <taxon>Pseudomonadota</taxon>
        <taxon>Gammaproteobacteria</taxon>
        <taxon>Enterobacterales</taxon>
        <taxon>Morganellaceae</taxon>
        <taxon>Xenorhabdus</taxon>
    </lineage>
</organism>
<dbReference type="STRING" id="351659.SAMN05421784_1112"/>
<proteinExistence type="predicted"/>
<evidence type="ECO:0000313" key="1">
    <source>
        <dbReference type="EMBL" id="SFU54546.1"/>
    </source>
</evidence>